<dbReference type="EMBL" id="JAENIJ010000022">
    <property type="protein sequence ID" value="MBK1883451.1"/>
    <property type="molecule type" value="Genomic_DNA"/>
</dbReference>
<name>A0A934S6D1_9BACT</name>
<accession>A0A934S6D1</accession>
<evidence type="ECO:0000313" key="2">
    <source>
        <dbReference type="EMBL" id="MBK1883451.1"/>
    </source>
</evidence>
<keyword evidence="3" id="KW-1185">Reference proteome</keyword>
<comment type="caution">
    <text evidence="2">The sequence shown here is derived from an EMBL/GenBank/DDBJ whole genome shotgun (WGS) entry which is preliminary data.</text>
</comment>
<feature type="compositionally biased region" description="Basic and acidic residues" evidence="1">
    <location>
        <begin position="33"/>
        <end position="47"/>
    </location>
</feature>
<organism evidence="2 3">
    <name type="scientific">Luteolibacter pohnpeiensis</name>
    <dbReference type="NCBI Taxonomy" id="454153"/>
    <lineage>
        <taxon>Bacteria</taxon>
        <taxon>Pseudomonadati</taxon>
        <taxon>Verrucomicrobiota</taxon>
        <taxon>Verrucomicrobiia</taxon>
        <taxon>Verrucomicrobiales</taxon>
        <taxon>Verrucomicrobiaceae</taxon>
        <taxon>Luteolibacter</taxon>
    </lineage>
</organism>
<proteinExistence type="predicted"/>
<dbReference type="Proteomes" id="UP000603141">
    <property type="component" value="Unassembled WGS sequence"/>
</dbReference>
<evidence type="ECO:0000313" key="3">
    <source>
        <dbReference type="Proteomes" id="UP000603141"/>
    </source>
</evidence>
<feature type="region of interest" description="Disordered" evidence="1">
    <location>
        <begin position="1"/>
        <end position="154"/>
    </location>
</feature>
<evidence type="ECO:0000256" key="1">
    <source>
        <dbReference type="SAM" id="MobiDB-lite"/>
    </source>
</evidence>
<dbReference type="RefSeq" id="WP_200271619.1">
    <property type="nucleotide sequence ID" value="NZ_JAENIJ010000022.1"/>
</dbReference>
<sequence length="207" mass="22722">MSEEEITPEDTGSKPAAKVRRISNPRARKKAKKAVEVESDTAEKESAPVEMVAEPKQASAEIVAQEPAPKSEPTSSDSDVSENDVIPTISEEPIATISSGQPSHDSKKKRRRRKGKGANAHHEESQAAGETVAEGSVGQAPQNRNNPNPRPQLDPDVVAVKAWKIFLAEVSEEGVALINDQDARDLARRCFRLSEIFLEERARRRRD</sequence>
<protein>
    <submittedName>
        <fullName evidence="2">Uncharacterized protein</fullName>
    </submittedName>
</protein>
<dbReference type="AlphaFoldDB" id="A0A934S6D1"/>
<feature type="compositionally biased region" description="Basic residues" evidence="1">
    <location>
        <begin position="106"/>
        <end position="116"/>
    </location>
</feature>
<gene>
    <name evidence="2" type="ORF">JIN85_13575</name>
</gene>
<feature type="compositionally biased region" description="Basic residues" evidence="1">
    <location>
        <begin position="17"/>
        <end position="32"/>
    </location>
</feature>
<reference evidence="2" key="1">
    <citation type="submission" date="2021-01" db="EMBL/GenBank/DDBJ databases">
        <title>Modified the classification status of verrucomicrobia.</title>
        <authorList>
            <person name="Feng X."/>
        </authorList>
    </citation>
    <scope>NUCLEOTIDE SEQUENCE</scope>
    <source>
        <strain evidence="2">KCTC 22041</strain>
    </source>
</reference>